<keyword evidence="3" id="KW-0805">Transcription regulation</keyword>
<dbReference type="SMART" id="SM00345">
    <property type="entry name" value="HTH_GNTR"/>
    <property type="match status" value="1"/>
</dbReference>
<proteinExistence type="inferred from homology"/>
<dbReference type="GO" id="GO:0003700">
    <property type="term" value="F:DNA-binding transcription factor activity"/>
    <property type="evidence" value="ECO:0007669"/>
    <property type="project" value="InterPro"/>
</dbReference>
<organism evidence="7 8">
    <name type="scientific">Pluralibacter gergoviae</name>
    <name type="common">Enterobacter gergoviae</name>
    <dbReference type="NCBI Taxonomy" id="61647"/>
    <lineage>
        <taxon>Bacteria</taxon>
        <taxon>Pseudomonadati</taxon>
        <taxon>Pseudomonadota</taxon>
        <taxon>Gammaproteobacteria</taxon>
        <taxon>Enterobacterales</taxon>
        <taxon>Enterobacteriaceae</taxon>
        <taxon>Pluralibacter</taxon>
    </lineage>
</organism>
<keyword evidence="5" id="KW-0804">Transcription</keyword>
<evidence type="ECO:0000256" key="3">
    <source>
        <dbReference type="ARBA" id="ARBA00023015"/>
    </source>
</evidence>
<dbReference type="AlphaFoldDB" id="A0AAW8HJZ3"/>
<dbReference type="InterPro" id="IPR004839">
    <property type="entry name" value="Aminotransferase_I/II_large"/>
</dbReference>
<name>A0AAW8HJZ3_PLUGE</name>
<dbReference type="Gene3D" id="3.90.1150.10">
    <property type="entry name" value="Aspartate Aminotransferase, domain 1"/>
    <property type="match status" value="1"/>
</dbReference>
<sequence length="431" mass="47203">MLKSANEIFEYIRQQVRKGNYKPNDSLPPIRDLAEMLGVNRNTVSSAYQKLVVAGIATTRGRNGTVINQVTGDADREGFVSDMALIDVAGGNPGPEFLPDPILLARSIDSTPKLYGEASVSSGLRKIGKKWLDDGVPEEHELSVTHGAVDAVERLLRAYLIAGDRVVVEEPCFLSSISTIKTNGYKAVGVPVDEEGMNTALLSKALSRGAQAVIITPRAQNPTGWALSKERAGEIRDLLAKYPQVLIVVDDHFSLLSSSDYHSIIPADARHWALVRTVSKFFGPDLRVALMASDPETALRLQQRLSPGIGWVSHILQDMVQGGLSSPEVMEKIEYAKNEYWRRREKFTAELKRHGINISDKHGGLNVWIPLKNGSEQIVTEAMKKGWLLRSAEGFNVNKSAQGLRITISALSDGQIESLAEIVATLVKKFG</sequence>
<dbReference type="InterPro" id="IPR036390">
    <property type="entry name" value="WH_DNA-bd_sf"/>
</dbReference>
<dbReference type="CDD" id="cd00609">
    <property type="entry name" value="AAT_like"/>
    <property type="match status" value="1"/>
</dbReference>
<keyword evidence="2" id="KW-0663">Pyridoxal phosphate</keyword>
<evidence type="ECO:0000259" key="6">
    <source>
        <dbReference type="PROSITE" id="PS50949"/>
    </source>
</evidence>
<dbReference type="GeneID" id="61382505"/>
<dbReference type="Pfam" id="PF00155">
    <property type="entry name" value="Aminotran_1_2"/>
    <property type="match status" value="1"/>
</dbReference>
<dbReference type="Proteomes" id="UP001236270">
    <property type="component" value="Unassembled WGS sequence"/>
</dbReference>
<accession>A0AAW8HJZ3</accession>
<dbReference type="SUPFAM" id="SSF53383">
    <property type="entry name" value="PLP-dependent transferases"/>
    <property type="match status" value="1"/>
</dbReference>
<dbReference type="PROSITE" id="PS50949">
    <property type="entry name" value="HTH_GNTR"/>
    <property type="match status" value="1"/>
</dbReference>
<dbReference type="InterPro" id="IPR036388">
    <property type="entry name" value="WH-like_DNA-bd_sf"/>
</dbReference>
<protein>
    <submittedName>
        <fullName evidence="7">Transcriptional regulator PtsJ</fullName>
    </submittedName>
</protein>
<dbReference type="InterPro" id="IPR015421">
    <property type="entry name" value="PyrdxlP-dep_Trfase_major"/>
</dbReference>
<dbReference type="NCBIfam" id="NF012025">
    <property type="entry name" value="PRK15481.1"/>
    <property type="match status" value="1"/>
</dbReference>
<dbReference type="InterPro" id="IPR051446">
    <property type="entry name" value="HTH_trans_reg/aminotransferase"/>
</dbReference>
<gene>
    <name evidence="7" type="primary">ptsJ</name>
    <name evidence="7" type="ORF">RBJ30_04965</name>
</gene>
<dbReference type="Pfam" id="PF00392">
    <property type="entry name" value="GntR"/>
    <property type="match status" value="1"/>
</dbReference>
<dbReference type="GO" id="GO:0030170">
    <property type="term" value="F:pyridoxal phosphate binding"/>
    <property type="evidence" value="ECO:0007669"/>
    <property type="project" value="InterPro"/>
</dbReference>
<dbReference type="InterPro" id="IPR000524">
    <property type="entry name" value="Tscrpt_reg_HTH_GntR"/>
</dbReference>
<dbReference type="GO" id="GO:0003677">
    <property type="term" value="F:DNA binding"/>
    <property type="evidence" value="ECO:0007669"/>
    <property type="project" value="UniProtKB-KW"/>
</dbReference>
<dbReference type="InterPro" id="IPR015422">
    <property type="entry name" value="PyrdxlP-dep_Trfase_small"/>
</dbReference>
<dbReference type="PANTHER" id="PTHR46577:SF2">
    <property type="entry name" value="TRANSCRIPTIONAL REGULATORY PROTEIN"/>
    <property type="match status" value="1"/>
</dbReference>
<keyword evidence="4" id="KW-0238">DNA-binding</keyword>
<comment type="similarity">
    <text evidence="1">In the C-terminal section; belongs to the class-I pyridoxal-phosphate-dependent aminotransferase family.</text>
</comment>
<dbReference type="Gene3D" id="1.10.10.10">
    <property type="entry name" value="Winged helix-like DNA-binding domain superfamily/Winged helix DNA-binding domain"/>
    <property type="match status" value="1"/>
</dbReference>
<evidence type="ECO:0000256" key="2">
    <source>
        <dbReference type="ARBA" id="ARBA00022898"/>
    </source>
</evidence>
<dbReference type="EMBL" id="JAVDNV010000003">
    <property type="protein sequence ID" value="MDQ2308447.1"/>
    <property type="molecule type" value="Genomic_DNA"/>
</dbReference>
<evidence type="ECO:0000313" key="8">
    <source>
        <dbReference type="Proteomes" id="UP001236270"/>
    </source>
</evidence>
<dbReference type="RefSeq" id="WP_048253550.1">
    <property type="nucleotide sequence ID" value="NZ_CBCSIS010000028.1"/>
</dbReference>
<dbReference type="InterPro" id="IPR015424">
    <property type="entry name" value="PyrdxlP-dep_Trfase"/>
</dbReference>
<evidence type="ECO:0000256" key="5">
    <source>
        <dbReference type="ARBA" id="ARBA00023163"/>
    </source>
</evidence>
<dbReference type="SUPFAM" id="SSF46785">
    <property type="entry name" value="Winged helix' DNA-binding domain"/>
    <property type="match status" value="1"/>
</dbReference>
<evidence type="ECO:0000256" key="4">
    <source>
        <dbReference type="ARBA" id="ARBA00023125"/>
    </source>
</evidence>
<evidence type="ECO:0000256" key="1">
    <source>
        <dbReference type="ARBA" id="ARBA00005384"/>
    </source>
</evidence>
<comment type="caution">
    <text evidence="7">The sequence shown here is derived from an EMBL/GenBank/DDBJ whole genome shotgun (WGS) entry which is preliminary data.</text>
</comment>
<dbReference type="PANTHER" id="PTHR46577">
    <property type="entry name" value="HTH-TYPE TRANSCRIPTIONAL REGULATORY PROTEIN GABR"/>
    <property type="match status" value="1"/>
</dbReference>
<dbReference type="CDD" id="cd07377">
    <property type="entry name" value="WHTH_GntR"/>
    <property type="match status" value="1"/>
</dbReference>
<dbReference type="PRINTS" id="PR00035">
    <property type="entry name" value="HTHGNTR"/>
</dbReference>
<evidence type="ECO:0000313" key="7">
    <source>
        <dbReference type="EMBL" id="MDQ2308447.1"/>
    </source>
</evidence>
<dbReference type="Gene3D" id="3.40.640.10">
    <property type="entry name" value="Type I PLP-dependent aspartate aminotransferase-like (Major domain)"/>
    <property type="match status" value="1"/>
</dbReference>
<reference evidence="7" key="1">
    <citation type="submission" date="2023-08" db="EMBL/GenBank/DDBJ databases">
        <title>WGS of pathogenic bacterial species, Los Angeles County Public Health Laboratories.</title>
        <authorList>
            <person name="Garrigues J.M."/>
            <person name="Green N.M."/>
        </authorList>
    </citation>
    <scope>NUCLEOTIDE SEQUENCE</scope>
    <source>
        <strain evidence="7">LACPHL-BACT-2023-00068</strain>
    </source>
</reference>
<feature type="domain" description="HTH gntR-type" evidence="6">
    <location>
        <begin position="2"/>
        <end position="70"/>
    </location>
</feature>